<feature type="transmembrane region" description="Helical" evidence="8">
    <location>
        <begin position="17"/>
        <end position="38"/>
    </location>
</feature>
<keyword evidence="6 8" id="KW-0472">Membrane</keyword>
<feature type="transmembrane region" description="Helical" evidence="8">
    <location>
        <begin position="82"/>
        <end position="102"/>
    </location>
</feature>
<dbReference type="Proteomes" id="UP001370299">
    <property type="component" value="Unassembled WGS sequence"/>
</dbReference>
<keyword evidence="2" id="KW-0813">Transport</keyword>
<evidence type="ECO:0000259" key="9">
    <source>
        <dbReference type="PROSITE" id="PS50850"/>
    </source>
</evidence>
<dbReference type="InterPro" id="IPR004638">
    <property type="entry name" value="EmrB-like"/>
</dbReference>
<evidence type="ECO:0000313" key="11">
    <source>
        <dbReference type="Proteomes" id="UP001370299"/>
    </source>
</evidence>
<dbReference type="PANTHER" id="PTHR42718">
    <property type="entry name" value="MAJOR FACILITATOR SUPERFAMILY MULTIDRUG TRANSPORTER MFSC"/>
    <property type="match status" value="1"/>
</dbReference>
<evidence type="ECO:0000256" key="5">
    <source>
        <dbReference type="ARBA" id="ARBA00022989"/>
    </source>
</evidence>
<protein>
    <submittedName>
        <fullName evidence="10">DHA2 family efflux MFS transporter permease subunit</fullName>
    </submittedName>
</protein>
<feature type="transmembrane region" description="Helical" evidence="8">
    <location>
        <begin position="340"/>
        <end position="359"/>
    </location>
</feature>
<gene>
    <name evidence="10" type="ORF">WMN62_17885</name>
</gene>
<feature type="transmembrane region" description="Helical" evidence="8">
    <location>
        <begin position="171"/>
        <end position="191"/>
    </location>
</feature>
<dbReference type="InterPro" id="IPR011701">
    <property type="entry name" value="MFS"/>
</dbReference>
<reference evidence="10 11" key="1">
    <citation type="submission" date="2024-03" db="EMBL/GenBank/DDBJ databases">
        <title>Whole genomes of four grape xylem sap localized bacterial endophytes.</title>
        <authorList>
            <person name="Kumar G."/>
            <person name="Savka M.A."/>
        </authorList>
    </citation>
    <scope>NUCLEOTIDE SEQUENCE [LARGE SCALE GENOMIC DNA]</scope>
    <source>
        <strain evidence="10 11">RIT_GXS8</strain>
    </source>
</reference>
<feature type="transmembrane region" description="Helical" evidence="8">
    <location>
        <begin position="50"/>
        <end position="70"/>
    </location>
</feature>
<feature type="transmembrane region" description="Helical" evidence="8">
    <location>
        <begin position="203"/>
        <end position="220"/>
    </location>
</feature>
<proteinExistence type="predicted"/>
<comment type="caution">
    <text evidence="10">The sequence shown here is derived from an EMBL/GenBank/DDBJ whole genome shotgun (WGS) entry which is preliminary data.</text>
</comment>
<dbReference type="Pfam" id="PF07690">
    <property type="entry name" value="MFS_1"/>
    <property type="match status" value="1"/>
</dbReference>
<evidence type="ECO:0000256" key="4">
    <source>
        <dbReference type="ARBA" id="ARBA00022692"/>
    </source>
</evidence>
<dbReference type="EMBL" id="JBBLYY010000079">
    <property type="protein sequence ID" value="MEK0173352.1"/>
    <property type="molecule type" value="Genomic_DNA"/>
</dbReference>
<accession>A0ABU8YFQ6</accession>
<feature type="region of interest" description="Disordered" evidence="7">
    <location>
        <begin position="499"/>
        <end position="532"/>
    </location>
</feature>
<dbReference type="Gene3D" id="1.20.1720.10">
    <property type="entry name" value="Multidrug resistance protein D"/>
    <property type="match status" value="1"/>
</dbReference>
<feature type="transmembrane region" description="Helical" evidence="8">
    <location>
        <begin position="141"/>
        <end position="159"/>
    </location>
</feature>
<keyword evidence="4 8" id="KW-0812">Transmembrane</keyword>
<dbReference type="PANTHER" id="PTHR42718:SF42">
    <property type="entry name" value="EXPORT PROTEIN"/>
    <property type="match status" value="1"/>
</dbReference>
<comment type="subcellular location">
    <subcellularLocation>
        <location evidence="1">Cell membrane</location>
        <topology evidence="1">Multi-pass membrane protein</topology>
    </subcellularLocation>
</comment>
<dbReference type="NCBIfam" id="TIGR00711">
    <property type="entry name" value="efflux_EmrB"/>
    <property type="match status" value="1"/>
</dbReference>
<feature type="transmembrane region" description="Helical" evidence="8">
    <location>
        <begin position="275"/>
        <end position="298"/>
    </location>
</feature>
<dbReference type="PRINTS" id="PR01036">
    <property type="entry name" value="TCRTETB"/>
</dbReference>
<evidence type="ECO:0000256" key="1">
    <source>
        <dbReference type="ARBA" id="ARBA00004651"/>
    </source>
</evidence>
<dbReference type="Gene3D" id="1.20.1250.20">
    <property type="entry name" value="MFS general substrate transporter like domains"/>
    <property type="match status" value="1"/>
</dbReference>
<feature type="transmembrane region" description="Helical" evidence="8">
    <location>
        <begin position="235"/>
        <end position="254"/>
    </location>
</feature>
<feature type="domain" description="Major facilitator superfamily (MFS) profile" evidence="9">
    <location>
        <begin position="17"/>
        <end position="490"/>
    </location>
</feature>
<evidence type="ECO:0000313" key="10">
    <source>
        <dbReference type="EMBL" id="MEK0173352.1"/>
    </source>
</evidence>
<feature type="compositionally biased region" description="Low complexity" evidence="7">
    <location>
        <begin position="519"/>
        <end position="532"/>
    </location>
</feature>
<keyword evidence="5 8" id="KW-1133">Transmembrane helix</keyword>
<dbReference type="PROSITE" id="PS50850">
    <property type="entry name" value="MFS"/>
    <property type="match status" value="1"/>
</dbReference>
<evidence type="ECO:0000256" key="8">
    <source>
        <dbReference type="SAM" id="Phobius"/>
    </source>
</evidence>
<keyword evidence="11" id="KW-1185">Reference proteome</keyword>
<name>A0ABU8YFQ6_9MICO</name>
<evidence type="ECO:0000256" key="6">
    <source>
        <dbReference type="ARBA" id="ARBA00023136"/>
    </source>
</evidence>
<feature type="transmembrane region" description="Helical" evidence="8">
    <location>
        <begin position="365"/>
        <end position="388"/>
    </location>
</feature>
<dbReference type="InterPro" id="IPR020846">
    <property type="entry name" value="MFS_dom"/>
</dbReference>
<dbReference type="RefSeq" id="WP_340197927.1">
    <property type="nucleotide sequence ID" value="NZ_JBBKAP010000077.1"/>
</dbReference>
<evidence type="ECO:0000256" key="2">
    <source>
        <dbReference type="ARBA" id="ARBA00022448"/>
    </source>
</evidence>
<feature type="transmembrane region" description="Helical" evidence="8">
    <location>
        <begin position="468"/>
        <end position="486"/>
    </location>
</feature>
<keyword evidence="3" id="KW-1003">Cell membrane</keyword>
<evidence type="ECO:0000256" key="3">
    <source>
        <dbReference type="ARBA" id="ARBA00022475"/>
    </source>
</evidence>
<dbReference type="SUPFAM" id="SSF103473">
    <property type="entry name" value="MFS general substrate transporter"/>
    <property type="match status" value="1"/>
</dbReference>
<evidence type="ECO:0000256" key="7">
    <source>
        <dbReference type="SAM" id="MobiDB-lite"/>
    </source>
</evidence>
<dbReference type="InterPro" id="IPR036259">
    <property type="entry name" value="MFS_trans_sf"/>
</dbReference>
<sequence>MTTVTPPRTTEKKPWPALWALVVGFFMILVDSTIVSVATPTIAQKLDADINAVIWVTSAYLLAYAVPLLITGRLGDRFGPKVMYQIGLVVFTLASLWCGLAGSIEVLIVARVVQGLGAAMMSPQTMSVITRIFPPQKRGAAMGLWGAVAGVASLVGPIVGGLLVDGFGWEWIFFVNVPVGVVAFVLAQRFVPSFDRHGHRFDYLGIFLSAVGLFLLVFGIQEGETYDWGTIAGPISVWGLIIAGLVVLAGFVVWQGTQKGEPLLPLGLFKDRNFTLANVAITAVGVAIASFALPIMLWAQDVLRFSPTQAALLLVPQAVLSAGLAPLVGKNLNRWNPRWVAAFGLACFSAGLFWFGALLSSSADWGWVLLPSALLGIANACMWGPLSVSATRNLPPKLAGAGSGVYNTTRQIGAVLGSAGIAALMEARITANFPSSTGGVSAGGAEQQVGALPGALLEPFSRAMGESLFLPAIVLIAAIVAALFLAKPKQTVAWQQTGGVTTQPGVEGTAPTEGDAKPTAHGAHAAAAAPATPEAELAGIDHHGKHADA</sequence>
<dbReference type="CDD" id="cd17503">
    <property type="entry name" value="MFS_LmrB_MDR_like"/>
    <property type="match status" value="1"/>
</dbReference>
<organism evidence="10 11">
    <name type="scientific">Curtobacterium citreum</name>
    <dbReference type="NCBI Taxonomy" id="2036"/>
    <lineage>
        <taxon>Bacteria</taxon>
        <taxon>Bacillati</taxon>
        <taxon>Actinomycetota</taxon>
        <taxon>Actinomycetes</taxon>
        <taxon>Micrococcales</taxon>
        <taxon>Microbacteriaceae</taxon>
        <taxon>Curtobacterium</taxon>
    </lineage>
</organism>